<dbReference type="AlphaFoldDB" id="A0A6N6NRX0"/>
<protein>
    <submittedName>
        <fullName evidence="2">DUF2442 domain-containing protein</fullName>
    </submittedName>
</protein>
<dbReference type="InterPro" id="IPR036782">
    <property type="entry name" value="NE0471-like_N"/>
</dbReference>
<dbReference type="RefSeq" id="WP_158049469.1">
    <property type="nucleotide sequence ID" value="NZ_DBEYUS010000029.1"/>
</dbReference>
<dbReference type="GeneID" id="98657870"/>
<evidence type="ECO:0000313" key="3">
    <source>
        <dbReference type="Proteomes" id="UP000468668"/>
    </source>
</evidence>
<reference evidence="2 3" key="1">
    <citation type="submission" date="2019-09" db="EMBL/GenBank/DDBJ databases">
        <title>Whole genome shotgun sequencing (WGS) of Ellagibacter isourolithinifaciens DSM 104140(T) and Adlercreutzia muris DSM 29508(T).</title>
        <authorList>
            <person name="Stoll D.A."/>
            <person name="Danylec N."/>
            <person name="Huch M."/>
        </authorList>
    </citation>
    <scope>NUCLEOTIDE SEQUENCE [LARGE SCALE GENOMIC DNA]</scope>
    <source>
        <strain evidence="2 3">DSM 104140</strain>
    </source>
</reference>
<organism evidence="2 3">
    <name type="scientific">Ellagibacter isourolithinifaciens</name>
    <dbReference type="NCBI Taxonomy" id="2137581"/>
    <lineage>
        <taxon>Bacteria</taxon>
        <taxon>Bacillati</taxon>
        <taxon>Actinomycetota</taxon>
        <taxon>Coriobacteriia</taxon>
        <taxon>Eggerthellales</taxon>
        <taxon>Eggerthellaceae</taxon>
        <taxon>Ellagibacter</taxon>
    </lineage>
</organism>
<dbReference type="InterPro" id="IPR018841">
    <property type="entry name" value="DUF2442"/>
</dbReference>
<gene>
    <name evidence="2" type="ORF">F8C90_05555</name>
</gene>
<evidence type="ECO:0000259" key="1">
    <source>
        <dbReference type="Pfam" id="PF20038"/>
    </source>
</evidence>
<dbReference type="OrthoDB" id="427321at2"/>
<keyword evidence="3" id="KW-1185">Reference proteome</keyword>
<dbReference type="Proteomes" id="UP000468668">
    <property type="component" value="Unassembled WGS sequence"/>
</dbReference>
<name>A0A6N6NRX0_9ACTN</name>
<accession>A0A6N6NRX0</accession>
<dbReference type="Pfam" id="PF10387">
    <property type="entry name" value="DUF2442"/>
    <property type="match status" value="1"/>
</dbReference>
<dbReference type="InterPro" id="IPR045403">
    <property type="entry name" value="HTH_59_Firmicutes_type"/>
</dbReference>
<dbReference type="SUPFAM" id="SSF143880">
    <property type="entry name" value="NE0471 N-terminal domain-like"/>
    <property type="match status" value="1"/>
</dbReference>
<feature type="domain" description="Helix-turn-helix" evidence="1">
    <location>
        <begin position="85"/>
        <end position="140"/>
    </location>
</feature>
<sequence>MFHKIKDVYPLPNMKLSVLFTDGTTKKYDVAPLAMRIPTFKALEDDSLFNDVQVDVGGYGIIWNDYIDLSCDELWYNGVTESTPFDDLMSFADASELWGLSESTLRKAVSYGKIVSGVDARKYGKQWIVTKDAMQREYGDPVSA</sequence>
<dbReference type="Pfam" id="PF20038">
    <property type="entry name" value="HTH_59"/>
    <property type="match status" value="1"/>
</dbReference>
<dbReference type="Gene3D" id="3.30.2020.10">
    <property type="entry name" value="NE0471-like N-terminal domain"/>
    <property type="match status" value="1"/>
</dbReference>
<evidence type="ECO:0000313" key="2">
    <source>
        <dbReference type="EMBL" id="KAB1640634.1"/>
    </source>
</evidence>
<proteinExistence type="predicted"/>
<comment type="caution">
    <text evidence="2">The sequence shown here is derived from an EMBL/GenBank/DDBJ whole genome shotgun (WGS) entry which is preliminary data.</text>
</comment>
<dbReference type="EMBL" id="WAJR01000010">
    <property type="protein sequence ID" value="KAB1640634.1"/>
    <property type="molecule type" value="Genomic_DNA"/>
</dbReference>